<dbReference type="AlphaFoldDB" id="A0A098GHS2"/>
<evidence type="ECO:0000313" key="7">
    <source>
        <dbReference type="EMBL" id="SCY45623.1"/>
    </source>
</evidence>
<reference evidence="6" key="1">
    <citation type="submission" date="2014-09" db="EMBL/GenBank/DDBJ databases">
        <authorList>
            <person name="GOMEZ-VALERO Laura"/>
        </authorList>
    </citation>
    <scope>NUCLEOTIDE SEQUENCE</scope>
    <source>
        <strain evidence="6">ATCC33218</strain>
    </source>
</reference>
<dbReference type="EMBL" id="LN614830">
    <property type="protein sequence ID" value="CEG61545.1"/>
    <property type="molecule type" value="Genomic_DNA"/>
</dbReference>
<dbReference type="InterPro" id="IPR053153">
    <property type="entry name" value="APC_K+_Transporter"/>
</dbReference>
<keyword evidence="2 5" id="KW-0812">Transmembrane</keyword>
<dbReference type="STRING" id="451.B6N58_04785"/>
<evidence type="ECO:0000256" key="4">
    <source>
        <dbReference type="ARBA" id="ARBA00023136"/>
    </source>
</evidence>
<sequence>MSLIDKILGKPLTLRQRKKQELSILTGIPALGLDSFASTAYGPEAALMILLPLGMAGLHYFSFIMLAVIAVLIMLYLSYQQTTAAYPQGGGAYIVASDNFGKKAGIWAAIALLIDYLLNVAVGISAGVGAVVSAIPILQPYTLLLCLLVLTLLTFLNLRGVRESGLAFVTPTLLFIVCISIAMLIGLFESLRTGGHPQPLVSPPEFPPATETISGWLILSAIANGLTAMTGIEAVSNAVPLFRNPRVRNARWTLTVILLTLALFLLILGYLIPTYHIVAMDEKNPGYQTILSQLIAVTTGKGIFYYFSIFIIFFVLVNSAQTSFIAFPRVCRFLAEDHFLPHFFAERGRRLVFSYGIILLAIFAGLLLILFKGITLSLIPLFAVGAFTAFLFSQSGMVVYWLRNKNKPMAKIKLFFNALGATSTALALIIIIAAKFIEGAWIVVVLIPMVAFLMLQIRRHYKKIAREIGSPLELDVAELKPPVVVVPIQNVDRVAVRAIEFAMLLSDDITAVLIDREGNEQLVKELWDKNVVKPAKKKHAAVPKLKIVKSPYRFIYGPFMRFIKKVKKEKPGQLIAIIIPELIEPHWYEFLLHNVHATGFRTLLFLERDQRTIIITIPWYLRESRT</sequence>
<feature type="transmembrane region" description="Helical" evidence="5">
    <location>
        <begin position="351"/>
        <end position="371"/>
    </location>
</feature>
<dbReference type="EMBL" id="FMVN01000008">
    <property type="protein sequence ID" value="SCY45623.1"/>
    <property type="molecule type" value="Genomic_DNA"/>
</dbReference>
<accession>A0A098GHS2</accession>
<reference evidence="7 9" key="3">
    <citation type="submission" date="2016-10" db="EMBL/GenBank/DDBJ databases">
        <authorList>
            <person name="Varghese N."/>
            <person name="Submissions S."/>
        </authorList>
    </citation>
    <scope>NUCLEOTIDE SEQUENCE [LARGE SCALE GENOMIC DNA]</scope>
    <source>
        <strain evidence="7 9">ATCC 33218</strain>
    </source>
</reference>
<dbReference type="PANTHER" id="PTHR47704">
    <property type="entry name" value="POTASSIUM TRANSPORTER KIMA"/>
    <property type="match status" value="1"/>
</dbReference>
<feature type="transmembrane region" description="Helical" evidence="5">
    <location>
        <begin position="252"/>
        <end position="272"/>
    </location>
</feature>
<evidence type="ECO:0000313" key="6">
    <source>
        <dbReference type="EMBL" id="CEG61545.1"/>
    </source>
</evidence>
<feature type="transmembrane region" description="Helical" evidence="5">
    <location>
        <begin position="440"/>
        <end position="457"/>
    </location>
</feature>
<feature type="transmembrane region" description="Helical" evidence="5">
    <location>
        <begin position="60"/>
        <end position="79"/>
    </location>
</feature>
<feature type="transmembrane region" description="Helical" evidence="5">
    <location>
        <begin position="213"/>
        <end position="232"/>
    </location>
</feature>
<evidence type="ECO:0000256" key="5">
    <source>
        <dbReference type="SAM" id="Phobius"/>
    </source>
</evidence>
<feature type="transmembrane region" description="Helical" evidence="5">
    <location>
        <begin position="141"/>
        <end position="158"/>
    </location>
</feature>
<dbReference type="OrthoDB" id="9759676at2"/>
<comment type="subcellular location">
    <subcellularLocation>
        <location evidence="1">Membrane</location>
        <topology evidence="1">Multi-pass membrane protein</topology>
    </subcellularLocation>
</comment>
<feature type="transmembrane region" description="Helical" evidence="5">
    <location>
        <begin position="414"/>
        <end position="434"/>
    </location>
</feature>
<feature type="transmembrane region" description="Helical" evidence="5">
    <location>
        <begin position="21"/>
        <end position="40"/>
    </location>
</feature>
<feature type="transmembrane region" description="Helical" evidence="5">
    <location>
        <begin position="303"/>
        <end position="330"/>
    </location>
</feature>
<feature type="transmembrane region" description="Helical" evidence="5">
    <location>
        <begin position="377"/>
        <end position="402"/>
    </location>
</feature>
<reference evidence="8" key="2">
    <citation type="submission" date="2014-09" db="EMBL/GenBank/DDBJ databases">
        <authorList>
            <person name="Gomez-Valero L."/>
        </authorList>
    </citation>
    <scope>NUCLEOTIDE SEQUENCE [LARGE SCALE GENOMIC DNA]</scope>
    <source>
        <strain evidence="8">ATCC33218</strain>
    </source>
</reference>
<dbReference type="PANTHER" id="PTHR47704:SF1">
    <property type="entry name" value="POTASSIUM TRANSPORTER KIMA"/>
    <property type="match status" value="1"/>
</dbReference>
<evidence type="ECO:0000256" key="1">
    <source>
        <dbReference type="ARBA" id="ARBA00004141"/>
    </source>
</evidence>
<keyword evidence="4 5" id="KW-0472">Membrane</keyword>
<feature type="transmembrane region" description="Helical" evidence="5">
    <location>
        <begin position="165"/>
        <end position="188"/>
    </location>
</feature>
<dbReference type="PATRIC" id="fig|451.8.peg.3007"/>
<dbReference type="Proteomes" id="UP000032414">
    <property type="component" value="Chromosome I"/>
</dbReference>
<keyword evidence="3 5" id="KW-1133">Transmembrane helix</keyword>
<dbReference type="Pfam" id="PF13520">
    <property type="entry name" value="AA_permease_2"/>
    <property type="match status" value="1"/>
</dbReference>
<keyword evidence="9" id="KW-1185">Reference proteome</keyword>
<dbReference type="Proteomes" id="UP000182998">
    <property type="component" value="Unassembled WGS sequence"/>
</dbReference>
<proteinExistence type="predicted"/>
<evidence type="ECO:0000313" key="9">
    <source>
        <dbReference type="Proteomes" id="UP000182998"/>
    </source>
</evidence>
<evidence type="ECO:0000313" key="8">
    <source>
        <dbReference type="Proteomes" id="UP000032414"/>
    </source>
</evidence>
<dbReference type="GO" id="GO:0022857">
    <property type="term" value="F:transmembrane transporter activity"/>
    <property type="evidence" value="ECO:0007669"/>
    <property type="project" value="InterPro"/>
</dbReference>
<dbReference type="GO" id="GO:0016020">
    <property type="term" value="C:membrane"/>
    <property type="evidence" value="ECO:0007669"/>
    <property type="project" value="UniProtKB-SubCell"/>
</dbReference>
<protein>
    <submittedName>
        <fullName evidence="6">Amino acid transporter</fullName>
    </submittedName>
</protein>
<name>A0A098GHS2_LEGMI</name>
<evidence type="ECO:0000256" key="3">
    <source>
        <dbReference type="ARBA" id="ARBA00022989"/>
    </source>
</evidence>
<gene>
    <name evidence="6" type="ORF">LMI_2275</name>
    <name evidence="7" type="ORF">SAMN02982997_01752</name>
</gene>
<dbReference type="Gene3D" id="1.20.1740.10">
    <property type="entry name" value="Amino acid/polyamine transporter I"/>
    <property type="match status" value="1"/>
</dbReference>
<evidence type="ECO:0000256" key="2">
    <source>
        <dbReference type="ARBA" id="ARBA00022692"/>
    </source>
</evidence>
<dbReference type="HOGENOM" id="CLU_017999_1_0_6"/>
<feature type="transmembrane region" description="Helical" evidence="5">
    <location>
        <begin position="106"/>
        <end position="135"/>
    </location>
</feature>
<dbReference type="RefSeq" id="WP_045099765.1">
    <property type="nucleotide sequence ID" value="NZ_CP020615.1"/>
</dbReference>
<organism evidence="6 8">
    <name type="scientific">Legionella micdadei</name>
    <name type="common">Tatlockia micdadei</name>
    <dbReference type="NCBI Taxonomy" id="451"/>
    <lineage>
        <taxon>Bacteria</taxon>
        <taxon>Pseudomonadati</taxon>
        <taxon>Pseudomonadota</taxon>
        <taxon>Gammaproteobacteria</taxon>
        <taxon>Legionellales</taxon>
        <taxon>Legionellaceae</taxon>
        <taxon>Legionella</taxon>
    </lineage>
</organism>
<dbReference type="KEGG" id="tmc:LMI_2275"/>
<dbReference type="InterPro" id="IPR002293">
    <property type="entry name" value="AA/rel_permease1"/>
</dbReference>